<comment type="caution">
    <text evidence="2">The sequence shown here is derived from an EMBL/GenBank/DDBJ whole genome shotgun (WGS) entry which is preliminary data.</text>
</comment>
<sequence>MGWPFQKKQQQGSSAGLISPMDDRRAETHMRHQSTPNQFHKNMLHVASQPQSAFVKVFRLNIEINPLDPYWIIATPKVVPPNAIAAPKALLVGFSGQETSQIEFFAEKPSDEQVLEVRQRVKLVKILVTQIQTHKHNNSTAQPMLSFNQVLADLETQLLQQCRLPHGTLTQIVKRDQIATLKYNLCTFISIYDTIYKVNMTRALMDTTAQVNLLKTQPSPVLLPGLHGRTKPRTEEVDCATGYTIDREQSRGNANRTGSRSRQKTNATNPADCPPLQQIRGQQRPQYPFQYSVQPMQYPIQPVQFLVIPPLNPFLPTVNPPQTQMSEPRLPSNETVREQQGPIQPSQQMEQAAIQTVERPRQSTMSTKCKHNMLIPPIPAYPQLQNSRIPLVPYTTERNQYQRQSKILISPIHKRMEVSDKDDFLDEVMPRITMSQLRPHRNGIEAAQRTCKNRGYYLIRVQNVIQCKHSKWHIKLATQQIFTLRYWRQFWSEADFSL</sequence>
<gene>
    <name evidence="2" type="ORF">EZS28_016854</name>
</gene>
<organism evidence="2 3">
    <name type="scientific">Streblomastix strix</name>
    <dbReference type="NCBI Taxonomy" id="222440"/>
    <lineage>
        <taxon>Eukaryota</taxon>
        <taxon>Metamonada</taxon>
        <taxon>Preaxostyla</taxon>
        <taxon>Oxymonadida</taxon>
        <taxon>Streblomastigidae</taxon>
        <taxon>Streblomastix</taxon>
    </lineage>
</organism>
<feature type="non-terminal residue" evidence="2">
    <location>
        <position position="498"/>
    </location>
</feature>
<dbReference type="EMBL" id="SNRW01004303">
    <property type="protein sequence ID" value="KAA6387616.1"/>
    <property type="molecule type" value="Genomic_DNA"/>
</dbReference>
<reference evidence="2 3" key="1">
    <citation type="submission" date="2019-03" db="EMBL/GenBank/DDBJ databases">
        <title>Single cell metagenomics reveals metabolic interactions within the superorganism composed of flagellate Streblomastix strix and complex community of Bacteroidetes bacteria on its surface.</title>
        <authorList>
            <person name="Treitli S.C."/>
            <person name="Kolisko M."/>
            <person name="Husnik F."/>
            <person name="Keeling P."/>
            <person name="Hampl V."/>
        </authorList>
    </citation>
    <scope>NUCLEOTIDE SEQUENCE [LARGE SCALE GENOMIC DNA]</scope>
    <source>
        <strain evidence="2">ST1C</strain>
    </source>
</reference>
<feature type="compositionally biased region" description="Polar residues" evidence="1">
    <location>
        <begin position="251"/>
        <end position="269"/>
    </location>
</feature>
<feature type="region of interest" description="Disordered" evidence="1">
    <location>
        <begin position="241"/>
        <end position="278"/>
    </location>
</feature>
<evidence type="ECO:0000256" key="1">
    <source>
        <dbReference type="SAM" id="MobiDB-lite"/>
    </source>
</evidence>
<dbReference type="Proteomes" id="UP000324800">
    <property type="component" value="Unassembled WGS sequence"/>
</dbReference>
<proteinExistence type="predicted"/>
<protein>
    <submittedName>
        <fullName evidence="2">Uncharacterized protein</fullName>
    </submittedName>
</protein>
<name>A0A5J4VZE6_9EUKA</name>
<evidence type="ECO:0000313" key="2">
    <source>
        <dbReference type="EMBL" id="KAA6387616.1"/>
    </source>
</evidence>
<accession>A0A5J4VZE6</accession>
<evidence type="ECO:0000313" key="3">
    <source>
        <dbReference type="Proteomes" id="UP000324800"/>
    </source>
</evidence>
<dbReference type="AlphaFoldDB" id="A0A5J4VZE6"/>